<evidence type="ECO:0000256" key="2">
    <source>
        <dbReference type="ARBA" id="ARBA00022614"/>
    </source>
</evidence>
<dbReference type="Pfam" id="PF25019">
    <property type="entry name" value="LRR_R13L1-DRL21"/>
    <property type="match status" value="1"/>
</dbReference>
<comment type="similarity">
    <text evidence="1">Belongs to the disease resistance NB-LRR family.</text>
</comment>
<evidence type="ECO:0000256" key="6">
    <source>
        <dbReference type="ARBA" id="ARBA00022840"/>
    </source>
</evidence>
<dbReference type="PRINTS" id="PR00364">
    <property type="entry name" value="DISEASERSIST"/>
</dbReference>
<organism evidence="11 12">
    <name type="scientific">Rhynchospora pubera</name>
    <dbReference type="NCBI Taxonomy" id="906938"/>
    <lineage>
        <taxon>Eukaryota</taxon>
        <taxon>Viridiplantae</taxon>
        <taxon>Streptophyta</taxon>
        <taxon>Embryophyta</taxon>
        <taxon>Tracheophyta</taxon>
        <taxon>Spermatophyta</taxon>
        <taxon>Magnoliopsida</taxon>
        <taxon>Liliopsida</taxon>
        <taxon>Poales</taxon>
        <taxon>Cyperaceae</taxon>
        <taxon>Cyperoideae</taxon>
        <taxon>Rhynchosporeae</taxon>
        <taxon>Rhynchospora</taxon>
    </lineage>
</organism>
<feature type="domain" description="Disease resistance protein winged helix" evidence="9">
    <location>
        <begin position="397"/>
        <end position="477"/>
    </location>
</feature>
<evidence type="ECO:0000313" key="11">
    <source>
        <dbReference type="EMBL" id="KAJ4820804.1"/>
    </source>
</evidence>
<dbReference type="GO" id="GO:0005524">
    <property type="term" value="F:ATP binding"/>
    <property type="evidence" value="ECO:0007669"/>
    <property type="project" value="UniProtKB-KW"/>
</dbReference>
<dbReference type="InterPro" id="IPR042197">
    <property type="entry name" value="Apaf_helical"/>
</dbReference>
<dbReference type="Gene3D" id="1.10.10.10">
    <property type="entry name" value="Winged helix-like DNA-binding domain superfamily/Winged helix DNA-binding domain"/>
    <property type="match status" value="1"/>
</dbReference>
<accession>A0AAV8HTC8</accession>
<keyword evidence="4" id="KW-0547">Nucleotide-binding</keyword>
<dbReference type="Pfam" id="PF23559">
    <property type="entry name" value="WHD_DRP"/>
    <property type="match status" value="1"/>
</dbReference>
<dbReference type="Gene3D" id="3.80.10.10">
    <property type="entry name" value="Ribonuclease Inhibitor"/>
    <property type="match status" value="1"/>
</dbReference>
<dbReference type="InterPro" id="IPR041118">
    <property type="entry name" value="Rx_N"/>
</dbReference>
<dbReference type="Pfam" id="PF18052">
    <property type="entry name" value="Rx_N"/>
    <property type="match status" value="1"/>
</dbReference>
<evidence type="ECO:0000256" key="3">
    <source>
        <dbReference type="ARBA" id="ARBA00022737"/>
    </source>
</evidence>
<evidence type="ECO:0000259" key="9">
    <source>
        <dbReference type="Pfam" id="PF23559"/>
    </source>
</evidence>
<dbReference type="GO" id="GO:0043531">
    <property type="term" value="F:ADP binding"/>
    <property type="evidence" value="ECO:0007669"/>
    <property type="project" value="InterPro"/>
</dbReference>
<evidence type="ECO:0000259" key="7">
    <source>
        <dbReference type="Pfam" id="PF00931"/>
    </source>
</evidence>
<reference evidence="11" key="1">
    <citation type="submission" date="2022-08" db="EMBL/GenBank/DDBJ databases">
        <authorList>
            <person name="Marques A."/>
        </authorList>
    </citation>
    <scope>NUCLEOTIDE SEQUENCE</scope>
    <source>
        <strain evidence="11">RhyPub2mFocal</strain>
        <tissue evidence="11">Leaves</tissue>
    </source>
</reference>
<dbReference type="InterPro" id="IPR058922">
    <property type="entry name" value="WHD_DRP"/>
</dbReference>
<dbReference type="GO" id="GO:0009626">
    <property type="term" value="P:plant-type hypersensitive response"/>
    <property type="evidence" value="ECO:0007669"/>
    <property type="project" value="UniProtKB-ARBA"/>
</dbReference>
<sequence>MADLFVSALIRVVQKKAADSLVQRIGEMWGIDDQRQRLQIMLLEIEARLPDAEERAISNTAVKSWLERLKSATYDANDTLDMFCYEELRRDAVRRGHKVGNVSGFFSHENPVLFRYKMSGKLKKSVGIISDLVVQMRAFGFELNQHGRVANYRDQTDSHVVESIVGRDEDKEKIVNLLLGANDSVDLTIVPIVGMGGLGKTTLAQLVYNDPRIKERFKLQLWRATKEAFTPTFRWKEIFPCSRLLDDVWNEDIHKWEQLRALLNCGESGSVIIVTTRNGMVASIMGTVNSYNLRCLGDDESWNLFHKRAFSKGLKESQELVEIGKKIVQNCGGLPLAINTLGSLMSYKYQVQEWLIILEESMIWGTRSTNDEVLPVLRLSYNHLPPYMKQCFAFCAVFPKDCEMDKEKLIQYWMANGFIPSDHGPGSLERKGDEIFKELAWRSFFQDVKVVNYRRGRYGIYRSKTKCKMHDLMHVLAQSIVDYECLSTLELPTKSNQSKIYVRHISYKKFPSDINNFMNSFPSIRSLISTNKYGIQYSCNVSFLRSSTLQILELHATSIGRTMVTPEKMKHLRYLEIRNVNTTSLPEAITTLYLLQTLRLVDCWKLVKLPEGMKYMSTLRHLNIQEEPFYTLRSMPSGLGQLNNLQVLTIYIVGTESGNFIGELKNLNLHGTLHLYNIRKVSDAANAIEANLVAKHHLDDLALCWGLPADYKNSFFKVAESNYQEVMHNDPHEVLDALKPYSNLKVLQVAQYPGNEFPVWMTDIGLTSLEKLEISNCPKLANLPGGMEGLKALKALAILECPKIGVLPKGLLQQLKNLDKLRIERCPHLEWKFRIHCKYRSLTSKIPIAKIGGDPISTPIPSEVKPILYNLAADVAQQGRLLEKKKMAQHLA</sequence>
<feature type="domain" description="R13L1/DRL21-like LRR repeat region" evidence="10">
    <location>
        <begin position="661"/>
        <end position="800"/>
    </location>
</feature>
<evidence type="ECO:0000256" key="4">
    <source>
        <dbReference type="ARBA" id="ARBA00022741"/>
    </source>
</evidence>
<dbReference type="Gene3D" id="1.10.8.430">
    <property type="entry name" value="Helical domain of apoptotic protease-activating factors"/>
    <property type="match status" value="1"/>
</dbReference>
<evidence type="ECO:0000313" key="12">
    <source>
        <dbReference type="Proteomes" id="UP001140206"/>
    </source>
</evidence>
<dbReference type="Pfam" id="PF00931">
    <property type="entry name" value="NB-ARC"/>
    <property type="match status" value="2"/>
</dbReference>
<evidence type="ECO:0000259" key="8">
    <source>
        <dbReference type="Pfam" id="PF18052"/>
    </source>
</evidence>
<evidence type="ECO:0000259" key="10">
    <source>
        <dbReference type="Pfam" id="PF25019"/>
    </source>
</evidence>
<feature type="domain" description="NB-ARC" evidence="7">
    <location>
        <begin position="244"/>
        <end position="313"/>
    </location>
</feature>
<dbReference type="Gene3D" id="3.40.50.300">
    <property type="entry name" value="P-loop containing nucleotide triphosphate hydrolases"/>
    <property type="match status" value="2"/>
</dbReference>
<dbReference type="SUPFAM" id="SSF52058">
    <property type="entry name" value="L domain-like"/>
    <property type="match status" value="1"/>
</dbReference>
<protein>
    <submittedName>
        <fullName evidence="11">NBS-LRR-like resistance protein</fullName>
    </submittedName>
</protein>
<name>A0AAV8HTC8_9POAL</name>
<dbReference type="Proteomes" id="UP001140206">
    <property type="component" value="Chromosome 1"/>
</dbReference>
<feature type="domain" description="NB-ARC" evidence="7">
    <location>
        <begin position="168"/>
        <end position="224"/>
    </location>
</feature>
<evidence type="ECO:0000256" key="1">
    <source>
        <dbReference type="ARBA" id="ARBA00008894"/>
    </source>
</evidence>
<dbReference type="PANTHER" id="PTHR36766">
    <property type="entry name" value="PLANT BROAD-SPECTRUM MILDEW RESISTANCE PROTEIN RPW8"/>
    <property type="match status" value="1"/>
</dbReference>
<dbReference type="EMBL" id="JAMFTS010000001">
    <property type="protein sequence ID" value="KAJ4820804.1"/>
    <property type="molecule type" value="Genomic_DNA"/>
</dbReference>
<dbReference type="InterPro" id="IPR036388">
    <property type="entry name" value="WH-like_DNA-bd_sf"/>
</dbReference>
<keyword evidence="6" id="KW-0067">ATP-binding</keyword>
<dbReference type="InterPro" id="IPR056789">
    <property type="entry name" value="LRR_R13L1-DRL21"/>
</dbReference>
<gene>
    <name evidence="11" type="ORF">LUZ62_033370</name>
</gene>
<keyword evidence="12" id="KW-1185">Reference proteome</keyword>
<keyword evidence="3" id="KW-0677">Repeat</keyword>
<dbReference type="GO" id="GO:0042742">
    <property type="term" value="P:defense response to bacterium"/>
    <property type="evidence" value="ECO:0007669"/>
    <property type="project" value="UniProtKB-ARBA"/>
</dbReference>
<dbReference type="FunFam" id="1.10.8.430:FF:000003">
    <property type="entry name" value="Probable disease resistance protein At5g66910"/>
    <property type="match status" value="1"/>
</dbReference>
<dbReference type="FunFam" id="1.10.10.10:FF:000322">
    <property type="entry name" value="Probable disease resistance protein At1g63360"/>
    <property type="match status" value="1"/>
</dbReference>
<evidence type="ECO:0000256" key="5">
    <source>
        <dbReference type="ARBA" id="ARBA00022821"/>
    </source>
</evidence>
<comment type="caution">
    <text evidence="11">The sequence shown here is derived from an EMBL/GenBank/DDBJ whole genome shotgun (WGS) entry which is preliminary data.</text>
</comment>
<dbReference type="GO" id="GO:0002758">
    <property type="term" value="P:innate immune response-activating signaling pathway"/>
    <property type="evidence" value="ECO:0007669"/>
    <property type="project" value="UniProtKB-ARBA"/>
</dbReference>
<dbReference type="SUPFAM" id="SSF52540">
    <property type="entry name" value="P-loop containing nucleoside triphosphate hydrolases"/>
    <property type="match status" value="1"/>
</dbReference>
<dbReference type="AlphaFoldDB" id="A0AAV8HTC8"/>
<keyword evidence="2" id="KW-0433">Leucine-rich repeat</keyword>
<dbReference type="InterPro" id="IPR032675">
    <property type="entry name" value="LRR_dom_sf"/>
</dbReference>
<proteinExistence type="inferred from homology"/>
<dbReference type="PANTHER" id="PTHR36766:SF55">
    <property type="entry name" value="OS11G0492900 PROTEIN"/>
    <property type="match status" value="1"/>
</dbReference>
<dbReference type="Gene3D" id="1.20.5.4130">
    <property type="match status" value="1"/>
</dbReference>
<keyword evidence="5" id="KW-0611">Plant defense</keyword>
<dbReference type="InterPro" id="IPR002182">
    <property type="entry name" value="NB-ARC"/>
</dbReference>
<feature type="domain" description="Disease resistance N-terminal" evidence="8">
    <location>
        <begin position="10"/>
        <end position="97"/>
    </location>
</feature>
<dbReference type="InterPro" id="IPR027417">
    <property type="entry name" value="P-loop_NTPase"/>
</dbReference>